<dbReference type="EMBL" id="KB469308">
    <property type="protein sequence ID" value="EPQ52203.1"/>
    <property type="molecule type" value="Genomic_DNA"/>
</dbReference>
<reference evidence="3 4" key="1">
    <citation type="journal article" date="2012" name="Science">
        <title>The Paleozoic origin of enzymatic lignin decomposition reconstructed from 31 fungal genomes.</title>
        <authorList>
            <person name="Floudas D."/>
            <person name="Binder M."/>
            <person name="Riley R."/>
            <person name="Barry K."/>
            <person name="Blanchette R.A."/>
            <person name="Henrissat B."/>
            <person name="Martinez A.T."/>
            <person name="Otillar R."/>
            <person name="Spatafora J.W."/>
            <person name="Yadav J.S."/>
            <person name="Aerts A."/>
            <person name="Benoit I."/>
            <person name="Boyd A."/>
            <person name="Carlson A."/>
            <person name="Copeland A."/>
            <person name="Coutinho P.M."/>
            <person name="de Vries R.P."/>
            <person name="Ferreira P."/>
            <person name="Findley K."/>
            <person name="Foster B."/>
            <person name="Gaskell J."/>
            <person name="Glotzer D."/>
            <person name="Gorecki P."/>
            <person name="Heitman J."/>
            <person name="Hesse C."/>
            <person name="Hori C."/>
            <person name="Igarashi K."/>
            <person name="Jurgens J.A."/>
            <person name="Kallen N."/>
            <person name="Kersten P."/>
            <person name="Kohler A."/>
            <person name="Kuees U."/>
            <person name="Kumar T.K.A."/>
            <person name="Kuo A."/>
            <person name="LaButti K."/>
            <person name="Larrondo L.F."/>
            <person name="Lindquist E."/>
            <person name="Ling A."/>
            <person name="Lombard V."/>
            <person name="Lucas S."/>
            <person name="Lundell T."/>
            <person name="Martin R."/>
            <person name="McLaughlin D.J."/>
            <person name="Morgenstern I."/>
            <person name="Morin E."/>
            <person name="Murat C."/>
            <person name="Nagy L.G."/>
            <person name="Nolan M."/>
            <person name="Ohm R.A."/>
            <person name="Patyshakuliyeva A."/>
            <person name="Rokas A."/>
            <person name="Ruiz-Duenas F.J."/>
            <person name="Sabat G."/>
            <person name="Salamov A."/>
            <person name="Samejima M."/>
            <person name="Schmutz J."/>
            <person name="Slot J.C."/>
            <person name="St John F."/>
            <person name="Stenlid J."/>
            <person name="Sun H."/>
            <person name="Sun S."/>
            <person name="Syed K."/>
            <person name="Tsang A."/>
            <person name="Wiebenga A."/>
            <person name="Young D."/>
            <person name="Pisabarro A."/>
            <person name="Eastwood D.C."/>
            <person name="Martin F."/>
            <person name="Cullen D."/>
            <person name="Grigoriev I.V."/>
            <person name="Hibbett D.S."/>
        </authorList>
    </citation>
    <scope>NUCLEOTIDE SEQUENCE [LARGE SCALE GENOMIC DNA]</scope>
    <source>
        <strain evidence="3 4">ATCC 11539</strain>
    </source>
</reference>
<dbReference type="STRING" id="670483.S7PXF9"/>
<feature type="region of interest" description="Disordered" evidence="1">
    <location>
        <begin position="540"/>
        <end position="581"/>
    </location>
</feature>
<dbReference type="PROSITE" id="PS51489">
    <property type="entry name" value="BUB1_N"/>
    <property type="match status" value="1"/>
</dbReference>
<dbReference type="HOGENOM" id="CLU_043742_0_0_1"/>
<dbReference type="KEGG" id="gtr:GLOTRDRAFT_140607"/>
<feature type="region of interest" description="Disordered" evidence="1">
    <location>
        <begin position="347"/>
        <end position="380"/>
    </location>
</feature>
<feature type="compositionally biased region" description="Polar residues" evidence="1">
    <location>
        <begin position="470"/>
        <end position="480"/>
    </location>
</feature>
<feature type="domain" description="BUB1 N-terminal" evidence="2">
    <location>
        <begin position="74"/>
        <end position="237"/>
    </location>
</feature>
<sequence>MATAAADVDIDDHESNDDEVPEIVDFDVIEKAKENIRPIASGRRVTALSQILSTPHAQREAHLSAMKNRYRINVQVALEDEDDDPLEVYYCFVRWTVENYPQGHNTESGLLELLEEATRVLKDDRGGKWRQDIRYLKLWILYASYVERPAIIYRFCIANDIGTEHELLYEEFALSLERSGRRAEADKVYLLGIARRAEPLDRLRKKHEDFQKRMMVAAPIPQPDELASEVSAASSTKKPPRQALATRAVTTEKPHEDVFSSNAATSRPRPNARLQIFEDPADAEPELMATNAFPNVGTRTSRVKENVPEVKKASGTTLRQAGRSQRLAAAASGRSGASRIAVFVDPEPEPVQESTPDEMQPPPVPERQKGKAMTSQSGMKACSFTPFVDDAAEARKKKDEVTSSRVPAKYSNFTPFVDDEAEGSGTAKKKKKGEAACSRALGKSSSFTSFCEDDAAEPETTSKNKGKVAASQSAAKTRSFSPFCDSEADAQETMKKETKPMVMPCTKTATFTPFCDADSEAPEVYHDETTVTEGPVIKVKKAGARDTAPATEAEALRRDPFKNYDKSIHPDLDGDDLNLAA</sequence>
<dbReference type="eggNOG" id="KOG1166">
    <property type="taxonomic scope" value="Eukaryota"/>
</dbReference>
<protein>
    <recommendedName>
        <fullName evidence="2">BUB1 N-terminal domain-containing protein</fullName>
    </recommendedName>
</protein>
<dbReference type="InterPro" id="IPR015661">
    <property type="entry name" value="Bub1/Mad3"/>
</dbReference>
<dbReference type="AlphaFoldDB" id="S7PXF9"/>
<evidence type="ECO:0000313" key="4">
    <source>
        <dbReference type="Proteomes" id="UP000030669"/>
    </source>
</evidence>
<dbReference type="SMART" id="SM00777">
    <property type="entry name" value="Mad3_BUB1_I"/>
    <property type="match status" value="1"/>
</dbReference>
<dbReference type="Gene3D" id="1.25.40.430">
    <property type="match status" value="1"/>
</dbReference>
<dbReference type="Pfam" id="PF08311">
    <property type="entry name" value="Mad3_BUB1_I"/>
    <property type="match status" value="1"/>
</dbReference>
<name>S7PXF9_GLOTA</name>
<feature type="compositionally biased region" description="Basic and acidic residues" evidence="1">
    <location>
        <begin position="554"/>
        <end position="572"/>
    </location>
</feature>
<evidence type="ECO:0000256" key="1">
    <source>
        <dbReference type="SAM" id="MobiDB-lite"/>
    </source>
</evidence>
<gene>
    <name evidence="3" type="ORF">GLOTRDRAFT_140607</name>
</gene>
<feature type="region of interest" description="Disordered" evidence="1">
    <location>
        <begin position="224"/>
        <end position="268"/>
    </location>
</feature>
<feature type="region of interest" description="Disordered" evidence="1">
    <location>
        <begin position="299"/>
        <end position="324"/>
    </location>
</feature>
<feature type="compositionally biased region" description="Basic and acidic residues" evidence="1">
    <location>
        <begin position="302"/>
        <end position="312"/>
    </location>
</feature>
<dbReference type="Proteomes" id="UP000030669">
    <property type="component" value="Unassembled WGS sequence"/>
</dbReference>
<keyword evidence="4" id="KW-1185">Reference proteome</keyword>
<accession>S7PXF9</accession>
<dbReference type="RefSeq" id="XP_007869382.1">
    <property type="nucleotide sequence ID" value="XM_007871191.1"/>
</dbReference>
<feature type="region of interest" description="Disordered" evidence="1">
    <location>
        <begin position="415"/>
        <end position="498"/>
    </location>
</feature>
<dbReference type="PANTHER" id="PTHR14030">
    <property type="entry name" value="MITOTIC CHECKPOINT SERINE/THREONINE-PROTEIN KINASE BUB1"/>
    <property type="match status" value="1"/>
</dbReference>
<proteinExistence type="predicted"/>
<evidence type="ECO:0000313" key="3">
    <source>
        <dbReference type="EMBL" id="EPQ52203.1"/>
    </source>
</evidence>
<dbReference type="OrthoDB" id="248495at2759"/>
<dbReference type="OMA" id="LIVIYEQ"/>
<dbReference type="InterPro" id="IPR013212">
    <property type="entry name" value="Mad3/Bub1_I"/>
</dbReference>
<dbReference type="GeneID" id="19304572"/>
<dbReference type="FunFam" id="1.25.40.430:FF:000003">
    <property type="entry name" value="Checkpoint serine/threonine-protein kinase BUB1"/>
    <property type="match status" value="1"/>
</dbReference>
<evidence type="ECO:0000259" key="2">
    <source>
        <dbReference type="PROSITE" id="PS51489"/>
    </source>
</evidence>
<organism evidence="3 4">
    <name type="scientific">Gloeophyllum trabeum (strain ATCC 11539 / FP-39264 / Madison 617)</name>
    <name type="common">Brown rot fungus</name>
    <dbReference type="NCBI Taxonomy" id="670483"/>
    <lineage>
        <taxon>Eukaryota</taxon>
        <taxon>Fungi</taxon>
        <taxon>Dikarya</taxon>
        <taxon>Basidiomycota</taxon>
        <taxon>Agaricomycotina</taxon>
        <taxon>Agaricomycetes</taxon>
        <taxon>Gloeophyllales</taxon>
        <taxon>Gloeophyllaceae</taxon>
        <taxon>Gloeophyllum</taxon>
    </lineage>
</organism>
<dbReference type="GO" id="GO:0007094">
    <property type="term" value="P:mitotic spindle assembly checkpoint signaling"/>
    <property type="evidence" value="ECO:0007669"/>
    <property type="project" value="InterPro"/>
</dbReference>